<accession>A0A0F9PTX6</accession>
<name>A0A0F9PTX6_9ZZZZ</name>
<protein>
    <submittedName>
        <fullName evidence="1">Uncharacterized protein</fullName>
    </submittedName>
</protein>
<gene>
    <name evidence="1" type="ORF">LCGC14_0856880</name>
</gene>
<proteinExistence type="predicted"/>
<dbReference type="AlphaFoldDB" id="A0A0F9PTX6"/>
<organism evidence="1">
    <name type="scientific">marine sediment metagenome</name>
    <dbReference type="NCBI Taxonomy" id="412755"/>
    <lineage>
        <taxon>unclassified sequences</taxon>
        <taxon>metagenomes</taxon>
        <taxon>ecological metagenomes</taxon>
    </lineage>
</organism>
<comment type="caution">
    <text evidence="1">The sequence shown here is derived from an EMBL/GenBank/DDBJ whole genome shotgun (WGS) entry which is preliminary data.</text>
</comment>
<dbReference type="EMBL" id="LAZR01002582">
    <property type="protein sequence ID" value="KKN28187.1"/>
    <property type="molecule type" value="Genomic_DNA"/>
</dbReference>
<sequence length="131" mass="15201">MTTPTLVPVVRKFNKDRRFKVDVLYDDDRFIVRRATTKSELGGIYFKPNWSNCGLGDLHNLTQTTPRNMNLIIAFIKFYAKSNCYSVLLYNTSSAQTTIRKALEDNDFHTVKKIFKNNGSKRGMLFHMVQL</sequence>
<evidence type="ECO:0000313" key="1">
    <source>
        <dbReference type="EMBL" id="KKN28187.1"/>
    </source>
</evidence>
<reference evidence="1" key="1">
    <citation type="journal article" date="2015" name="Nature">
        <title>Complex archaea that bridge the gap between prokaryotes and eukaryotes.</title>
        <authorList>
            <person name="Spang A."/>
            <person name="Saw J.H."/>
            <person name="Jorgensen S.L."/>
            <person name="Zaremba-Niedzwiedzka K."/>
            <person name="Martijn J."/>
            <person name="Lind A.E."/>
            <person name="van Eijk R."/>
            <person name="Schleper C."/>
            <person name="Guy L."/>
            <person name="Ettema T.J."/>
        </authorList>
    </citation>
    <scope>NUCLEOTIDE SEQUENCE</scope>
</reference>